<comment type="caution">
    <text evidence="2">The sequence shown here is derived from an EMBL/GenBank/DDBJ whole genome shotgun (WGS) entry which is preliminary data.</text>
</comment>
<feature type="transmembrane region" description="Helical" evidence="1">
    <location>
        <begin position="169"/>
        <end position="187"/>
    </location>
</feature>
<dbReference type="RefSeq" id="WP_275119025.1">
    <property type="nucleotide sequence ID" value="NZ_JAOTPO010000009.1"/>
</dbReference>
<protein>
    <recommendedName>
        <fullName evidence="4">DUF975 family protein</fullName>
    </recommendedName>
</protein>
<accession>A0ABT5VG26</accession>
<dbReference type="Proteomes" id="UP001148125">
    <property type="component" value="Unassembled WGS sequence"/>
</dbReference>
<sequence length="465" mass="53830">MIHYKQGLSSIFWGLLIVFLDFDINGVSLLPDFVGFILVLSGIREISKQDKGMNSLVPWTYGLIVLSAIAWFSSFIRVHAEPALKQHAGILTIELPIIDLFFITDGIEQVITLVFVILLMNYYIQLVKHSSEEQWGLTFIRRRNFYVVVNGLLLFSMPFVVIFPGWLPIVFIFLLLLSFIAFIRVLMTAYRMKKIAETETFVELEGMEQIKPFYVTRKKLTITALVVIILSWAGSILWLEQWRLEEPLLLPAFIATTGDDYASVYYVHNGKPDDLEPQFIFYKEFEQESMIFFEGYFAIGQLRFRTGDHEGVKDLLNSEFRLSNGKRLKNNGQLYYLELRELNTDPSKYMELQSGSGDASGYSLTFKVRKSFQMIEELAVPFPNEVHDYFTFAWKGSSEYEEGELVTFTIQPKEMESNQQLATFQSPVRIVVDGGEGEEIIDVGWVEYYPRFNMSSLQDYVRQFK</sequence>
<evidence type="ECO:0000256" key="1">
    <source>
        <dbReference type="SAM" id="Phobius"/>
    </source>
</evidence>
<keyword evidence="1" id="KW-0472">Membrane</keyword>
<feature type="transmembrane region" description="Helical" evidence="1">
    <location>
        <begin position="220"/>
        <end position="239"/>
    </location>
</feature>
<feature type="transmembrane region" description="Helical" evidence="1">
    <location>
        <begin position="100"/>
        <end position="124"/>
    </location>
</feature>
<keyword evidence="3" id="KW-1185">Reference proteome</keyword>
<keyword evidence="1" id="KW-1133">Transmembrane helix</keyword>
<evidence type="ECO:0000313" key="2">
    <source>
        <dbReference type="EMBL" id="MDE5414410.1"/>
    </source>
</evidence>
<feature type="transmembrane region" description="Helical" evidence="1">
    <location>
        <begin position="61"/>
        <end position="80"/>
    </location>
</feature>
<reference evidence="2" key="1">
    <citation type="submission" date="2024-05" db="EMBL/GenBank/DDBJ databases">
        <title>Alkalihalobacillus sp. strain MEB203 novel alkaliphilic bacterium from Lonar Lake, India.</title>
        <authorList>
            <person name="Joshi A."/>
            <person name="Thite S."/>
            <person name="Mengade P."/>
        </authorList>
    </citation>
    <scope>NUCLEOTIDE SEQUENCE</scope>
    <source>
        <strain evidence="2">MEB 203</strain>
    </source>
</reference>
<feature type="transmembrane region" description="Helical" evidence="1">
    <location>
        <begin position="12"/>
        <end position="40"/>
    </location>
</feature>
<feature type="transmembrane region" description="Helical" evidence="1">
    <location>
        <begin position="145"/>
        <end position="163"/>
    </location>
</feature>
<organism evidence="2 3">
    <name type="scientific">Alkalihalobacterium chitinilyticum</name>
    <dbReference type="NCBI Taxonomy" id="2980103"/>
    <lineage>
        <taxon>Bacteria</taxon>
        <taxon>Bacillati</taxon>
        <taxon>Bacillota</taxon>
        <taxon>Bacilli</taxon>
        <taxon>Bacillales</taxon>
        <taxon>Bacillaceae</taxon>
        <taxon>Alkalihalobacterium</taxon>
    </lineage>
</organism>
<evidence type="ECO:0000313" key="3">
    <source>
        <dbReference type="Proteomes" id="UP001148125"/>
    </source>
</evidence>
<evidence type="ECO:0008006" key="4">
    <source>
        <dbReference type="Google" id="ProtNLM"/>
    </source>
</evidence>
<keyword evidence="1" id="KW-0812">Transmembrane</keyword>
<name>A0ABT5VG26_9BACI</name>
<proteinExistence type="predicted"/>
<gene>
    <name evidence="2" type="ORF">N7Z68_13605</name>
</gene>
<dbReference type="EMBL" id="JAOTPO010000009">
    <property type="protein sequence ID" value="MDE5414410.1"/>
    <property type="molecule type" value="Genomic_DNA"/>
</dbReference>